<dbReference type="Pfam" id="PF01925">
    <property type="entry name" value="TauE"/>
    <property type="match status" value="1"/>
</dbReference>
<protein>
    <recommendedName>
        <fullName evidence="5">Probable membrane transporter protein</fullName>
    </recommendedName>
</protein>
<dbReference type="STRING" id="1122240.GCA_000620105_02881"/>
<feature type="transmembrane region" description="Helical" evidence="5">
    <location>
        <begin position="142"/>
        <end position="169"/>
    </location>
</feature>
<proteinExistence type="inferred from homology"/>
<name>A0A2S0P6D4_9NEIS</name>
<keyword evidence="5" id="KW-1003">Cell membrane</keyword>
<keyword evidence="3 5" id="KW-1133">Transmembrane helix</keyword>
<dbReference type="InterPro" id="IPR051598">
    <property type="entry name" value="TSUP/Inactive_protease-like"/>
</dbReference>
<dbReference type="GO" id="GO:0005886">
    <property type="term" value="C:plasma membrane"/>
    <property type="evidence" value="ECO:0007669"/>
    <property type="project" value="UniProtKB-SubCell"/>
</dbReference>
<gene>
    <name evidence="6" type="ORF">DAI18_00190</name>
</gene>
<comment type="subcellular location">
    <subcellularLocation>
        <location evidence="5">Cell membrane</location>
        <topology evidence="5">Multi-pass membrane protein</topology>
    </subcellularLocation>
    <subcellularLocation>
        <location evidence="1">Membrane</location>
        <topology evidence="1">Multi-pass membrane protein</topology>
    </subcellularLocation>
</comment>
<evidence type="ECO:0000313" key="6">
    <source>
        <dbReference type="EMBL" id="AVY92639.1"/>
    </source>
</evidence>
<comment type="similarity">
    <text evidence="5">Belongs to the 4-toluene sulfonate uptake permease (TSUP) (TC 2.A.102) family.</text>
</comment>
<dbReference type="KEGG" id="maer:DAI18_00190"/>
<keyword evidence="2 5" id="KW-0812">Transmembrane</keyword>
<dbReference type="AlphaFoldDB" id="A0A2S0P6D4"/>
<evidence type="ECO:0000313" key="7">
    <source>
        <dbReference type="Proteomes" id="UP000244173"/>
    </source>
</evidence>
<sequence>MTMALIMTLGLALLLGAALGALGGLLGIGGGILAIPVLVLLYGMDQQLAQGTALVMMVPNVLIAFWRYRQRNPFPLRTALAIGLTSILSTYPAARLAVALDARLLTLAFAVFLLWLAAYFLWTSRPRAGNASPGAHWNERYLPAVGVVGGLFAGLFSVGAGIVAAPILVRGFGKRQAVAQGLALALVVPGALVALTTYGRAQHVDWRLGAALAAGGMATVSWGVALAHRVPERRLKQSFALMLLLTALLMIGQP</sequence>
<keyword evidence="4 5" id="KW-0472">Membrane</keyword>
<evidence type="ECO:0000256" key="2">
    <source>
        <dbReference type="ARBA" id="ARBA00022692"/>
    </source>
</evidence>
<dbReference type="Proteomes" id="UP000244173">
    <property type="component" value="Chromosome"/>
</dbReference>
<evidence type="ECO:0000256" key="3">
    <source>
        <dbReference type="ARBA" id="ARBA00022989"/>
    </source>
</evidence>
<evidence type="ECO:0000256" key="5">
    <source>
        <dbReference type="RuleBase" id="RU363041"/>
    </source>
</evidence>
<keyword evidence="7" id="KW-1185">Reference proteome</keyword>
<evidence type="ECO:0000256" key="4">
    <source>
        <dbReference type="ARBA" id="ARBA00023136"/>
    </source>
</evidence>
<organism evidence="6 7">
    <name type="scientific">Microvirgula aerodenitrificans</name>
    <dbReference type="NCBI Taxonomy" id="57480"/>
    <lineage>
        <taxon>Bacteria</taxon>
        <taxon>Pseudomonadati</taxon>
        <taxon>Pseudomonadota</taxon>
        <taxon>Betaproteobacteria</taxon>
        <taxon>Neisseriales</taxon>
        <taxon>Aquaspirillaceae</taxon>
        <taxon>Microvirgula</taxon>
    </lineage>
</organism>
<feature type="transmembrane region" description="Helical" evidence="5">
    <location>
        <begin position="206"/>
        <end position="226"/>
    </location>
</feature>
<dbReference type="PANTHER" id="PTHR43701:SF2">
    <property type="entry name" value="MEMBRANE TRANSPORTER PROTEIN YJNA-RELATED"/>
    <property type="match status" value="1"/>
</dbReference>
<dbReference type="InterPro" id="IPR002781">
    <property type="entry name" value="TM_pro_TauE-like"/>
</dbReference>
<feature type="transmembrane region" description="Helical" evidence="5">
    <location>
        <begin position="74"/>
        <end position="92"/>
    </location>
</feature>
<evidence type="ECO:0000256" key="1">
    <source>
        <dbReference type="ARBA" id="ARBA00004141"/>
    </source>
</evidence>
<feature type="transmembrane region" description="Helical" evidence="5">
    <location>
        <begin position="181"/>
        <end position="200"/>
    </location>
</feature>
<feature type="transmembrane region" description="Helical" evidence="5">
    <location>
        <begin position="104"/>
        <end position="122"/>
    </location>
</feature>
<accession>A0A2S0P6D4</accession>
<dbReference type="OrthoDB" id="7030574at2"/>
<dbReference type="EMBL" id="CP028519">
    <property type="protein sequence ID" value="AVY92639.1"/>
    <property type="molecule type" value="Genomic_DNA"/>
</dbReference>
<reference evidence="6 7" key="1">
    <citation type="submission" date="2018-04" db="EMBL/GenBank/DDBJ databases">
        <title>Denitrifier Microvirgula.</title>
        <authorList>
            <person name="Anderson E."/>
            <person name="Jang J."/>
            <person name="Ishii S."/>
        </authorList>
    </citation>
    <scope>NUCLEOTIDE SEQUENCE [LARGE SCALE GENOMIC DNA]</scope>
    <source>
        <strain evidence="6 7">BE2.4</strain>
    </source>
</reference>
<feature type="transmembrane region" description="Helical" evidence="5">
    <location>
        <begin position="51"/>
        <end position="68"/>
    </location>
</feature>
<feature type="transmembrane region" description="Helical" evidence="5">
    <location>
        <begin position="238"/>
        <end position="253"/>
    </location>
</feature>
<dbReference type="PANTHER" id="PTHR43701">
    <property type="entry name" value="MEMBRANE TRANSPORTER PROTEIN MJ0441-RELATED"/>
    <property type="match status" value="1"/>
</dbReference>